<dbReference type="EMBL" id="CAJNOR010018610">
    <property type="protein sequence ID" value="CAF1688770.1"/>
    <property type="molecule type" value="Genomic_DNA"/>
</dbReference>
<dbReference type="AlphaFoldDB" id="A0A816HNH9"/>
<organism evidence="1 2">
    <name type="scientific">Adineta ricciae</name>
    <name type="common">Rotifer</name>
    <dbReference type="NCBI Taxonomy" id="249248"/>
    <lineage>
        <taxon>Eukaryota</taxon>
        <taxon>Metazoa</taxon>
        <taxon>Spiralia</taxon>
        <taxon>Gnathifera</taxon>
        <taxon>Rotifera</taxon>
        <taxon>Eurotatoria</taxon>
        <taxon>Bdelloidea</taxon>
        <taxon>Adinetida</taxon>
        <taxon>Adinetidae</taxon>
        <taxon>Adineta</taxon>
    </lineage>
</organism>
<accession>A0A816HNH9</accession>
<dbReference type="Proteomes" id="UP000663828">
    <property type="component" value="Unassembled WGS sequence"/>
</dbReference>
<feature type="non-terminal residue" evidence="1">
    <location>
        <position position="40"/>
    </location>
</feature>
<gene>
    <name evidence="1" type="ORF">XAT740_LOCUS63000</name>
</gene>
<reference evidence="1" key="1">
    <citation type="submission" date="2021-02" db="EMBL/GenBank/DDBJ databases">
        <authorList>
            <person name="Nowell W R."/>
        </authorList>
    </citation>
    <scope>NUCLEOTIDE SEQUENCE</scope>
</reference>
<keyword evidence="2" id="KW-1185">Reference proteome</keyword>
<sequence>MIGNNCRQLSLEVAYESVAHRRHPRWQRDSHQSYQVFEDL</sequence>
<evidence type="ECO:0000313" key="2">
    <source>
        <dbReference type="Proteomes" id="UP000663828"/>
    </source>
</evidence>
<comment type="caution">
    <text evidence="1">The sequence shown here is derived from an EMBL/GenBank/DDBJ whole genome shotgun (WGS) entry which is preliminary data.</text>
</comment>
<proteinExistence type="predicted"/>
<protein>
    <submittedName>
        <fullName evidence="1">Uncharacterized protein</fullName>
    </submittedName>
</protein>
<name>A0A816HNH9_ADIRI</name>
<evidence type="ECO:0000313" key="1">
    <source>
        <dbReference type="EMBL" id="CAF1688770.1"/>
    </source>
</evidence>